<dbReference type="Proteomes" id="UP000015527">
    <property type="component" value="Unassembled WGS sequence"/>
</dbReference>
<organism evidence="2 3">
    <name type="scientific">Novosphingobium lindaniclasticum LE124</name>
    <dbReference type="NCBI Taxonomy" id="1096930"/>
    <lineage>
        <taxon>Bacteria</taxon>
        <taxon>Pseudomonadati</taxon>
        <taxon>Pseudomonadota</taxon>
        <taxon>Alphaproteobacteria</taxon>
        <taxon>Sphingomonadales</taxon>
        <taxon>Sphingomonadaceae</taxon>
        <taxon>Novosphingobium</taxon>
    </lineage>
</organism>
<dbReference type="EMBL" id="ATHL01000001">
    <property type="protein sequence ID" value="EQB19713.1"/>
    <property type="molecule type" value="Genomic_DNA"/>
</dbReference>
<accession>T0I5U4</accession>
<proteinExistence type="predicted"/>
<dbReference type="PATRIC" id="fig|1096930.3.peg.10"/>
<comment type="caution">
    <text evidence="2">The sequence shown here is derived from an EMBL/GenBank/DDBJ whole genome shotgun (WGS) entry which is preliminary data.</text>
</comment>
<evidence type="ECO:0000313" key="2">
    <source>
        <dbReference type="EMBL" id="EQB19713.1"/>
    </source>
</evidence>
<sequence>MIPAALVAAGVGALLLLRRRRAPATAWEEAGLEPEAEPEDEIEQELPVAAPVAALEPVSPVTPIPRVQPSRNPEPQERTRPAPASPPPPTRPGVIAVDFEPISLRLSLVYATLQYRLTLSAPTARSAPSWRLLGDMISAHASLSQGEQLAPEPADLPLRHTFETLAPGETRTFTGELQLPLNAIRVMRQGQASLFVPLVRICLTDEQGHIERRVFTLGLPGNGPGLAPVRLDTGPRDHAAIAAREIEAARDISQDPDSSFRRRA</sequence>
<gene>
    <name evidence="2" type="ORF">L284_00055</name>
</gene>
<reference evidence="2 3" key="1">
    <citation type="journal article" date="2013" name="Genome Announc.">
        <title>Genome Sequence of Novosphingobium lindaniclasticum LE124T, Isolated from a Hexachlorocyclohexane Dumpsite.</title>
        <authorList>
            <person name="Saxena A."/>
            <person name="Nayyar N."/>
            <person name="Sangwan N."/>
            <person name="Kumari R."/>
            <person name="Khurana J.P."/>
            <person name="Lal R."/>
        </authorList>
    </citation>
    <scope>NUCLEOTIDE SEQUENCE [LARGE SCALE GENOMIC DNA]</scope>
    <source>
        <strain evidence="2 3">LE124</strain>
    </source>
</reference>
<dbReference type="eggNOG" id="ENOG503022D">
    <property type="taxonomic scope" value="Bacteria"/>
</dbReference>
<evidence type="ECO:0000256" key="1">
    <source>
        <dbReference type="SAM" id="MobiDB-lite"/>
    </source>
</evidence>
<protein>
    <submittedName>
        <fullName evidence="2">Uncharacterized protein</fullName>
    </submittedName>
</protein>
<name>T0I5U4_9SPHN</name>
<feature type="compositionally biased region" description="Acidic residues" evidence="1">
    <location>
        <begin position="30"/>
        <end position="44"/>
    </location>
</feature>
<dbReference type="AlphaFoldDB" id="T0I5U4"/>
<keyword evidence="3" id="KW-1185">Reference proteome</keyword>
<feature type="region of interest" description="Disordered" evidence="1">
    <location>
        <begin position="28"/>
        <end position="47"/>
    </location>
</feature>
<feature type="region of interest" description="Disordered" evidence="1">
    <location>
        <begin position="57"/>
        <end position="94"/>
    </location>
</feature>
<evidence type="ECO:0000313" key="3">
    <source>
        <dbReference type="Proteomes" id="UP000015527"/>
    </source>
</evidence>